<protein>
    <recommendedName>
        <fullName evidence="4">YtkA-like domain-containing protein</fullName>
    </recommendedName>
</protein>
<evidence type="ECO:0000313" key="3">
    <source>
        <dbReference type="Proteomes" id="UP000693672"/>
    </source>
</evidence>
<accession>A0A916K1N8</accession>
<reference evidence="2" key="1">
    <citation type="submission" date="2021-06" db="EMBL/GenBank/DDBJ databases">
        <authorList>
            <person name="Criscuolo A."/>
        </authorList>
    </citation>
    <scope>NUCLEOTIDE SEQUENCE</scope>
    <source>
        <strain evidence="2">CIP111600</strain>
    </source>
</reference>
<evidence type="ECO:0008006" key="4">
    <source>
        <dbReference type="Google" id="ProtNLM"/>
    </source>
</evidence>
<proteinExistence type="predicted"/>
<keyword evidence="1" id="KW-0732">Signal</keyword>
<name>A0A916K1N8_9BACL</name>
<dbReference type="RefSeq" id="WP_218092247.1">
    <property type="nucleotide sequence ID" value="NZ_CAJVAS010000009.1"/>
</dbReference>
<feature type="signal peptide" evidence="1">
    <location>
        <begin position="1"/>
        <end position="22"/>
    </location>
</feature>
<evidence type="ECO:0000313" key="2">
    <source>
        <dbReference type="EMBL" id="CAG7622945.1"/>
    </source>
</evidence>
<dbReference type="AlphaFoldDB" id="A0A916K1N8"/>
<sequence>MRGLRILVCLAIVIVLCSCSHGKKGNPPPSPPDPFPIELETVQQQLNRLGDRAEMKLNIAVRTNVEYNSSVIIRYSLYDARDSQRLIETQELFHAEIPVHKKVEMDYTIKFERYGTYSLEISAEYNGAGQRKQYAIRFDEQELRNELRYTLH</sequence>
<dbReference type="EMBL" id="CAJVAS010000009">
    <property type="protein sequence ID" value="CAG7622945.1"/>
    <property type="molecule type" value="Genomic_DNA"/>
</dbReference>
<feature type="chain" id="PRO_5036825700" description="YtkA-like domain-containing protein" evidence="1">
    <location>
        <begin position="23"/>
        <end position="152"/>
    </location>
</feature>
<comment type="caution">
    <text evidence="2">The sequence shown here is derived from an EMBL/GenBank/DDBJ whole genome shotgun (WGS) entry which is preliminary data.</text>
</comment>
<keyword evidence="3" id="KW-1185">Reference proteome</keyword>
<dbReference type="PROSITE" id="PS51257">
    <property type="entry name" value="PROKAR_LIPOPROTEIN"/>
    <property type="match status" value="1"/>
</dbReference>
<evidence type="ECO:0000256" key="1">
    <source>
        <dbReference type="SAM" id="SignalP"/>
    </source>
</evidence>
<organism evidence="2 3">
    <name type="scientific">Paenibacillus solanacearum</name>
    <dbReference type="NCBI Taxonomy" id="2048548"/>
    <lineage>
        <taxon>Bacteria</taxon>
        <taxon>Bacillati</taxon>
        <taxon>Bacillota</taxon>
        <taxon>Bacilli</taxon>
        <taxon>Bacillales</taxon>
        <taxon>Paenibacillaceae</taxon>
        <taxon>Paenibacillus</taxon>
    </lineage>
</organism>
<dbReference type="Proteomes" id="UP000693672">
    <property type="component" value="Unassembled WGS sequence"/>
</dbReference>
<gene>
    <name evidence="2" type="ORF">PAESOLCIP111_02461</name>
</gene>